<evidence type="ECO:0000256" key="5">
    <source>
        <dbReference type="SAM" id="MobiDB-lite"/>
    </source>
</evidence>
<feature type="region of interest" description="Disordered" evidence="5">
    <location>
        <begin position="105"/>
        <end position="145"/>
    </location>
</feature>
<comment type="similarity">
    <text evidence="2">Belongs to the ATP11 family.</text>
</comment>
<accession>A0ABQ9EKQ7</accession>
<evidence type="ECO:0008006" key="8">
    <source>
        <dbReference type="Google" id="ProtNLM"/>
    </source>
</evidence>
<evidence type="ECO:0000256" key="2">
    <source>
        <dbReference type="ARBA" id="ARBA00009116"/>
    </source>
</evidence>
<dbReference type="EMBL" id="JARBDR010000813">
    <property type="protein sequence ID" value="KAJ8305780.1"/>
    <property type="molecule type" value="Genomic_DNA"/>
</dbReference>
<gene>
    <name evidence="6" type="ORF">KUTeg_016325</name>
</gene>
<evidence type="ECO:0000256" key="3">
    <source>
        <dbReference type="ARBA" id="ARBA00022946"/>
    </source>
</evidence>
<sequence length="358" mass="41982">MSKSEKTNNSMIPRSSVLRVCMSCWSRLPGVFRLSQGITASQITSSRLTCSNICGLKWLKQEIYPQNISSRRFYTSEPKTKTDSVASIESNPYFDKYKEKLKKKESESPEEFRGKLEELQENERERQRQRREDLTTPPSTEQSLDNKSYAADLSGKWPPKISMWSLDEIMKVDLIKDKSPKEIDIIWKEYHLQKDCVFAVISIVKYSFVLGDFQMFRGSDYDDVMQKSKVCPLFIYPLRRNDGYEFIFAQFNGKDIYFTPLQMYQSHKENAPVCLTVAHFPELKEEKGLVLMAGKYDGNILNKKEALSLVRQMSYYYGQKSKDRFKYVECFNHKPDSFRHEDLIGEYNNMEKSLESEY</sequence>
<proteinExistence type="inferred from homology"/>
<keyword evidence="7" id="KW-1185">Reference proteome</keyword>
<dbReference type="Proteomes" id="UP001217089">
    <property type="component" value="Unassembled WGS sequence"/>
</dbReference>
<dbReference type="PANTHER" id="PTHR13126">
    <property type="entry name" value="CHAPERONE ATP11"/>
    <property type="match status" value="1"/>
</dbReference>
<reference evidence="6 7" key="1">
    <citation type="submission" date="2022-12" db="EMBL/GenBank/DDBJ databases">
        <title>Chromosome-level genome of Tegillarca granosa.</title>
        <authorList>
            <person name="Kim J."/>
        </authorList>
    </citation>
    <scope>NUCLEOTIDE SEQUENCE [LARGE SCALE GENOMIC DNA]</scope>
    <source>
        <strain evidence="6">Teg-2019</strain>
        <tissue evidence="6">Adductor muscle</tissue>
    </source>
</reference>
<dbReference type="Pfam" id="PF06644">
    <property type="entry name" value="ATP11"/>
    <property type="match status" value="1"/>
</dbReference>
<keyword evidence="3" id="KW-0809">Transit peptide</keyword>
<feature type="compositionally biased region" description="Polar residues" evidence="5">
    <location>
        <begin position="136"/>
        <end position="145"/>
    </location>
</feature>
<evidence type="ECO:0000313" key="7">
    <source>
        <dbReference type="Proteomes" id="UP001217089"/>
    </source>
</evidence>
<dbReference type="InterPro" id="IPR010591">
    <property type="entry name" value="ATP11"/>
</dbReference>
<evidence type="ECO:0000313" key="6">
    <source>
        <dbReference type="EMBL" id="KAJ8305780.1"/>
    </source>
</evidence>
<organism evidence="6 7">
    <name type="scientific">Tegillarca granosa</name>
    <name type="common">Malaysian cockle</name>
    <name type="synonym">Anadara granosa</name>
    <dbReference type="NCBI Taxonomy" id="220873"/>
    <lineage>
        <taxon>Eukaryota</taxon>
        <taxon>Metazoa</taxon>
        <taxon>Spiralia</taxon>
        <taxon>Lophotrochozoa</taxon>
        <taxon>Mollusca</taxon>
        <taxon>Bivalvia</taxon>
        <taxon>Autobranchia</taxon>
        <taxon>Pteriomorphia</taxon>
        <taxon>Arcoida</taxon>
        <taxon>Arcoidea</taxon>
        <taxon>Arcidae</taxon>
        <taxon>Tegillarca</taxon>
    </lineage>
</organism>
<comment type="caution">
    <text evidence="6">The sequence shown here is derived from an EMBL/GenBank/DDBJ whole genome shotgun (WGS) entry which is preliminary data.</text>
</comment>
<evidence type="ECO:0000256" key="1">
    <source>
        <dbReference type="ARBA" id="ARBA00004173"/>
    </source>
</evidence>
<keyword evidence="4" id="KW-0496">Mitochondrion</keyword>
<feature type="compositionally biased region" description="Basic and acidic residues" evidence="5">
    <location>
        <begin position="105"/>
        <end position="134"/>
    </location>
</feature>
<evidence type="ECO:0000256" key="4">
    <source>
        <dbReference type="ARBA" id="ARBA00023128"/>
    </source>
</evidence>
<name>A0ABQ9EKQ7_TEGGR</name>
<protein>
    <recommendedName>
        <fullName evidence="8">ATP synthase mitochondrial F1 complex assembly factor 1</fullName>
    </recommendedName>
</protein>
<comment type="subcellular location">
    <subcellularLocation>
        <location evidence="1">Mitochondrion</location>
    </subcellularLocation>
</comment>
<dbReference type="PANTHER" id="PTHR13126:SF0">
    <property type="entry name" value="ATP SYNTHASE MITOCHONDRIAL F1 COMPLEX ASSEMBLY FACTOR 1"/>
    <property type="match status" value="1"/>
</dbReference>